<protein>
    <submittedName>
        <fullName evidence="2">Uncharacterized protein</fullName>
    </submittedName>
</protein>
<comment type="caution">
    <text evidence="2">The sequence shown here is derived from an EMBL/GenBank/DDBJ whole genome shotgun (WGS) entry which is preliminary data.</text>
</comment>
<organism evidence="2 3">
    <name type="scientific">Brachionus plicatilis</name>
    <name type="common">Marine rotifer</name>
    <name type="synonym">Brachionus muelleri</name>
    <dbReference type="NCBI Taxonomy" id="10195"/>
    <lineage>
        <taxon>Eukaryota</taxon>
        <taxon>Metazoa</taxon>
        <taxon>Spiralia</taxon>
        <taxon>Gnathifera</taxon>
        <taxon>Rotifera</taxon>
        <taxon>Eurotatoria</taxon>
        <taxon>Monogononta</taxon>
        <taxon>Pseudotrocha</taxon>
        <taxon>Ploima</taxon>
        <taxon>Brachionidae</taxon>
        <taxon>Brachionus</taxon>
    </lineage>
</organism>
<feature type="non-terminal residue" evidence="2">
    <location>
        <position position="1"/>
    </location>
</feature>
<dbReference type="SUPFAM" id="SSF53098">
    <property type="entry name" value="Ribonuclease H-like"/>
    <property type="match status" value="1"/>
</dbReference>
<dbReference type="EMBL" id="REGN01006981">
    <property type="protein sequence ID" value="RNA07616.1"/>
    <property type="molecule type" value="Genomic_DNA"/>
</dbReference>
<evidence type="ECO:0000313" key="2">
    <source>
        <dbReference type="EMBL" id="RNA07616.1"/>
    </source>
</evidence>
<accession>A0A3M7Q884</accession>
<dbReference type="Proteomes" id="UP000276133">
    <property type="component" value="Unassembled WGS sequence"/>
</dbReference>
<sequence length="201" mass="23261">SLPITLVDAKEYRDYSNGLDPRIFNTFIDVIVSDGASNMVKAFNKEHIDEYIENFLELCETSEAYQFLIFKIEKYFISFKLLKKQPTPRFDMESWEGEAEENEEEVDDVEQDTEEEISSDQIDKEICDELNNVSRINCTAHRLQLAIKDALKLNEASDLIKKINRERMYELSQILQEVEICSDMLQGDGTTISKVLPALQT</sequence>
<proteinExistence type="predicted"/>
<evidence type="ECO:0000256" key="1">
    <source>
        <dbReference type="SAM" id="MobiDB-lite"/>
    </source>
</evidence>
<gene>
    <name evidence="2" type="ORF">BpHYR1_007233</name>
</gene>
<evidence type="ECO:0000313" key="3">
    <source>
        <dbReference type="Proteomes" id="UP000276133"/>
    </source>
</evidence>
<feature type="compositionally biased region" description="Acidic residues" evidence="1">
    <location>
        <begin position="93"/>
        <end position="118"/>
    </location>
</feature>
<feature type="region of interest" description="Disordered" evidence="1">
    <location>
        <begin position="92"/>
        <end position="118"/>
    </location>
</feature>
<name>A0A3M7Q884_BRAPC</name>
<dbReference type="AlphaFoldDB" id="A0A3M7Q884"/>
<feature type="non-terminal residue" evidence="2">
    <location>
        <position position="201"/>
    </location>
</feature>
<dbReference type="InterPro" id="IPR012337">
    <property type="entry name" value="RNaseH-like_sf"/>
</dbReference>
<reference evidence="2 3" key="1">
    <citation type="journal article" date="2018" name="Sci. Rep.">
        <title>Genomic signatures of local adaptation to the degree of environmental predictability in rotifers.</title>
        <authorList>
            <person name="Franch-Gras L."/>
            <person name="Hahn C."/>
            <person name="Garcia-Roger E.M."/>
            <person name="Carmona M.J."/>
            <person name="Serra M."/>
            <person name="Gomez A."/>
        </authorList>
    </citation>
    <scope>NUCLEOTIDE SEQUENCE [LARGE SCALE GENOMIC DNA]</scope>
    <source>
        <strain evidence="2">HYR1</strain>
    </source>
</reference>
<keyword evidence="3" id="KW-1185">Reference proteome</keyword>